<dbReference type="OrthoDB" id="79831at2"/>
<protein>
    <submittedName>
        <fullName evidence="2">DNA-binding protein</fullName>
    </submittedName>
</protein>
<keyword evidence="2" id="KW-0238">DNA-binding</keyword>
<feature type="domain" description="Antirepressor protein C-terminal" evidence="1">
    <location>
        <begin position="141"/>
        <end position="241"/>
    </location>
</feature>
<evidence type="ECO:0000313" key="2">
    <source>
        <dbReference type="EMBL" id="AWY43838.1"/>
    </source>
</evidence>
<dbReference type="InterPro" id="IPR005039">
    <property type="entry name" value="Ant_C"/>
</dbReference>
<evidence type="ECO:0000259" key="1">
    <source>
        <dbReference type="Pfam" id="PF03374"/>
    </source>
</evidence>
<sequence length="247" mass="27398">MNTSTAPGNTRRVATLFRQEQNVSRHTMSSREIADLTGSTHDNVLKTIRALVAKGVVSSNDTPYVHPQNGQVYREFLLSQRDTLVVVSGYSVELRARIIDRWQELEARADQFQIPATYAEALQAAADQAKENQSLRLVILDQEPKVAAIKRLASAGGAICISDAAKQLQMPPSKLFKWLEKNRWIFHRGGSKRWTAYQPRITSGYLVHKVTALKSDPETGADRAAFQPLVTPKGLAYLAEKNIGASL</sequence>
<dbReference type="AlphaFoldDB" id="A0A2Z4RU73"/>
<dbReference type="Pfam" id="PF09669">
    <property type="entry name" value="Phage_pRha"/>
    <property type="match status" value="1"/>
</dbReference>
<dbReference type="GO" id="GO:0003677">
    <property type="term" value="F:DNA binding"/>
    <property type="evidence" value="ECO:0007669"/>
    <property type="project" value="UniProtKB-KW"/>
</dbReference>
<reference evidence="2 3" key="1">
    <citation type="submission" date="2018-05" db="EMBL/GenBank/DDBJ databases">
        <title>Whole genome sequence of Pseudomonas putida JBC17.</title>
        <authorList>
            <person name="Lee Y.H."/>
            <person name="David K."/>
        </authorList>
    </citation>
    <scope>NUCLEOTIDE SEQUENCE [LARGE SCALE GENOMIC DNA]</scope>
    <source>
        <strain evidence="2 3">JBC17</strain>
    </source>
</reference>
<organism evidence="2 3">
    <name type="scientific">Pseudomonas putida</name>
    <name type="common">Arthrobacter siderocapsulatus</name>
    <dbReference type="NCBI Taxonomy" id="303"/>
    <lineage>
        <taxon>Bacteria</taxon>
        <taxon>Pseudomonadati</taxon>
        <taxon>Pseudomonadota</taxon>
        <taxon>Gammaproteobacteria</taxon>
        <taxon>Pseudomonadales</taxon>
        <taxon>Pseudomonadaceae</taxon>
        <taxon>Pseudomonas</taxon>
    </lineage>
</organism>
<dbReference type="Proteomes" id="UP000250299">
    <property type="component" value="Chromosome"/>
</dbReference>
<gene>
    <name evidence="2" type="ORF">DKY63_29565</name>
</gene>
<dbReference type="Pfam" id="PF03374">
    <property type="entry name" value="ANT"/>
    <property type="match status" value="1"/>
</dbReference>
<accession>A0A2Z4RU73</accession>
<proteinExistence type="predicted"/>
<evidence type="ECO:0000313" key="3">
    <source>
        <dbReference type="Proteomes" id="UP000250299"/>
    </source>
</evidence>
<dbReference type="EMBL" id="CP029693">
    <property type="protein sequence ID" value="AWY43838.1"/>
    <property type="molecule type" value="Genomic_DNA"/>
</dbReference>
<dbReference type="RefSeq" id="WP_110967364.1">
    <property type="nucleotide sequence ID" value="NZ_CP029693.1"/>
</dbReference>
<name>A0A2Z4RU73_PSEPU</name>
<dbReference type="InterPro" id="IPR014054">
    <property type="entry name" value="Phage_regulatory_Rha"/>
</dbReference>